<dbReference type="SUPFAM" id="SSF109993">
    <property type="entry name" value="VPS9 domain"/>
    <property type="match status" value="1"/>
</dbReference>
<proteinExistence type="predicted"/>
<dbReference type="AlphaFoldDB" id="J9D6N7"/>
<dbReference type="VEuPathDB" id="MicrosporidiaDB:EDEG_02216"/>
<dbReference type="PROSITE" id="PS51205">
    <property type="entry name" value="VPS9"/>
    <property type="match status" value="1"/>
</dbReference>
<dbReference type="EMBL" id="AFBI03000037">
    <property type="protein sequence ID" value="EJW03451.1"/>
    <property type="molecule type" value="Genomic_DNA"/>
</dbReference>
<dbReference type="STRING" id="1003232.J9D6N7"/>
<dbReference type="Pfam" id="PF02204">
    <property type="entry name" value="VPS9"/>
    <property type="match status" value="1"/>
</dbReference>
<dbReference type="OrthoDB" id="2193527at2759"/>
<dbReference type="InterPro" id="IPR037191">
    <property type="entry name" value="VPS9_dom_sf"/>
</dbReference>
<evidence type="ECO:0000259" key="1">
    <source>
        <dbReference type="PROSITE" id="PS51205"/>
    </source>
</evidence>
<keyword evidence="3" id="KW-1185">Reference proteome</keyword>
<dbReference type="Proteomes" id="UP000003163">
    <property type="component" value="Unassembled WGS sequence"/>
</dbReference>
<reference evidence="2 3" key="1">
    <citation type="submission" date="2011-08" db="EMBL/GenBank/DDBJ databases">
        <authorList>
            <person name="Liu Z.J."/>
            <person name="Shi F.L."/>
            <person name="Lu J.Q."/>
            <person name="Li M."/>
            <person name="Wang Z.L."/>
        </authorList>
    </citation>
    <scope>NUCLEOTIDE SEQUENCE [LARGE SCALE GENOMIC DNA]</scope>
    <source>
        <strain evidence="2 3">USNM 41457</strain>
    </source>
</reference>
<dbReference type="InParanoid" id="J9D6N7"/>
<dbReference type="Gene3D" id="1.20.1050.80">
    <property type="entry name" value="VPS9 domain"/>
    <property type="match status" value="1"/>
</dbReference>
<reference evidence="3" key="2">
    <citation type="submission" date="2015-07" db="EMBL/GenBank/DDBJ databases">
        <title>Contrasting host-pathogen interactions and genome evolution in two generalist and specialist microsporidian pathogens of mosquitoes.</title>
        <authorList>
            <consortium name="The Broad Institute Genomics Platform"/>
            <consortium name="The Broad Institute Genome Sequencing Center for Infectious Disease"/>
            <person name="Cuomo C.A."/>
            <person name="Sanscrainte N.D."/>
            <person name="Goldberg J.M."/>
            <person name="Heiman D."/>
            <person name="Young S."/>
            <person name="Zeng Q."/>
            <person name="Becnel J.J."/>
            <person name="Birren B.W."/>
        </authorList>
    </citation>
    <scope>NUCLEOTIDE SEQUENCE [LARGE SCALE GENOMIC DNA]</scope>
    <source>
        <strain evidence="3">USNM 41457</strain>
    </source>
</reference>
<accession>J9D6N7</accession>
<feature type="domain" description="VPS9" evidence="1">
    <location>
        <begin position="392"/>
        <end position="566"/>
    </location>
</feature>
<sequence length="621" mass="73559">MLCQKKNCLSSVLLAIDYSPDLFALLSQLFKEIKSRKRKGTHKLLHNFYRKMFERRIVLCDIAMFYLENYIIECTYTYLFYKEDDYSNIFVNNKMKLYMWIEPRHLEINFADLNSYKKSGIETNKFEKTYGMFVDSTFNSETNDDDSCVGDFISEFEADYKKLSNEYLLPKLRNNLTSNAKTQDIHLYRPSNRILENFKYDENKLDIDLFHRHFVGNTNLFINETNENLPDTEIYDGFPFKSEDKHNKIVEIAKPTLKLSSQENNAKKQISHTNQLDKNLHKADSYIMVTDCSTNNGSTENLDTIKNLNHNAIEDSLKFAELQKIKLSPETNIDFKNHSKHNSDELNSNIHQNKQLKNMKDDRCPVSLNKYSRILAKEIKYDKSMSTSSNCSTRDDEYDHILDDDRYIIPGEDEDLIVYNEADLIENQEFCNEVFQTRIDDIIVEFKKITTIKLPHSKIGLIMKIFELIYSTLNVTTYDDAFSVFIYIVIKSQIENLYLNLKYIKNYRRRKIEECKLSDCLHFNHCQRLEICDCYISISENEYDYYLTSFEACMVFIERLEYKNLNISKEEFDQKVLDILPQIKTTLDLEFQDVSDTDIPKNKSKLGRIKEKFSKYFNIWK</sequence>
<evidence type="ECO:0000313" key="3">
    <source>
        <dbReference type="Proteomes" id="UP000003163"/>
    </source>
</evidence>
<organism evidence="2 3">
    <name type="scientific">Edhazardia aedis (strain USNM 41457)</name>
    <name type="common">Microsporidian parasite</name>
    <dbReference type="NCBI Taxonomy" id="1003232"/>
    <lineage>
        <taxon>Eukaryota</taxon>
        <taxon>Fungi</taxon>
        <taxon>Fungi incertae sedis</taxon>
        <taxon>Microsporidia</taxon>
        <taxon>Edhazardia</taxon>
    </lineage>
</organism>
<dbReference type="HOGENOM" id="CLU_440056_0_0_1"/>
<evidence type="ECO:0000313" key="2">
    <source>
        <dbReference type="EMBL" id="EJW03451.1"/>
    </source>
</evidence>
<comment type="caution">
    <text evidence="2">The sequence shown here is derived from an EMBL/GenBank/DDBJ whole genome shotgun (WGS) entry which is preliminary data.</text>
</comment>
<gene>
    <name evidence="2" type="ORF">EDEG_02216</name>
</gene>
<dbReference type="InterPro" id="IPR003123">
    <property type="entry name" value="VPS9"/>
</dbReference>
<protein>
    <recommendedName>
        <fullName evidence="1">VPS9 domain-containing protein</fullName>
    </recommendedName>
</protein>
<name>J9D6N7_EDHAE</name>